<evidence type="ECO:0000256" key="1">
    <source>
        <dbReference type="SAM" id="Coils"/>
    </source>
</evidence>
<sequence length="181" mass="19816">MSVEEQLGPAERAEAAARDLTDRGLPVTARAVREAAGVRMTVAASVAKAWREAEDESVRLSIPEVPADVTARLTAIWADAYRSAVTSISPERDRLAAEVIELRQEVEALTAEIAHAKEERDAARSAESEAKTRAEVAEQAAKEHQNIAEIARASAREIEAERDRLIQRIDSLISRIPEVDK</sequence>
<feature type="region of interest" description="Disordered" evidence="2">
    <location>
        <begin position="1"/>
        <end position="20"/>
    </location>
</feature>
<dbReference type="InterPro" id="IPR021104">
    <property type="entry name" value="KfrA_DNA-bd_N"/>
</dbReference>
<evidence type="ECO:0000313" key="5">
    <source>
        <dbReference type="Proteomes" id="UP000386281"/>
    </source>
</evidence>
<accession>A0A449D280</accession>
<organism evidence="4 5">
    <name type="scientific">Brevibacterium casei</name>
    <dbReference type="NCBI Taxonomy" id="33889"/>
    <lineage>
        <taxon>Bacteria</taxon>
        <taxon>Bacillati</taxon>
        <taxon>Actinomycetota</taxon>
        <taxon>Actinomycetes</taxon>
        <taxon>Micrococcales</taxon>
        <taxon>Brevibacteriaceae</taxon>
        <taxon>Brevibacterium</taxon>
    </lineage>
</organism>
<dbReference type="RefSeq" id="WP_190246667.1">
    <property type="nucleotide sequence ID" value="NZ_CAACXN010000014.1"/>
</dbReference>
<evidence type="ECO:0000259" key="3">
    <source>
        <dbReference type="Pfam" id="PF11740"/>
    </source>
</evidence>
<feature type="compositionally biased region" description="Basic and acidic residues" evidence="2">
    <location>
        <begin position="11"/>
        <end position="20"/>
    </location>
</feature>
<dbReference type="GO" id="GO:0003677">
    <property type="term" value="F:DNA binding"/>
    <property type="evidence" value="ECO:0007669"/>
    <property type="project" value="UniProtKB-KW"/>
</dbReference>
<dbReference type="Pfam" id="PF11740">
    <property type="entry name" value="KfrA_N"/>
    <property type="match status" value="1"/>
</dbReference>
<keyword evidence="4" id="KW-0238">DNA-binding</keyword>
<proteinExistence type="predicted"/>
<keyword evidence="1" id="KW-0175">Coiled coil</keyword>
<reference evidence="4 5" key="1">
    <citation type="submission" date="2019-02" db="EMBL/GenBank/DDBJ databases">
        <authorList>
            <consortium name="Pathogen Informatics"/>
        </authorList>
    </citation>
    <scope>NUCLEOTIDE SEQUENCE [LARGE SCALE GENOMIC DNA]</scope>
    <source>
        <strain evidence="4 5">3012STDY7078520</strain>
    </source>
</reference>
<evidence type="ECO:0000256" key="2">
    <source>
        <dbReference type="SAM" id="MobiDB-lite"/>
    </source>
</evidence>
<name>A0A449D280_9MICO</name>
<dbReference type="AlphaFoldDB" id="A0A449D280"/>
<evidence type="ECO:0000313" key="4">
    <source>
        <dbReference type="EMBL" id="VEW11626.1"/>
    </source>
</evidence>
<protein>
    <submittedName>
        <fullName evidence="4">Plasmid replication region DNA-binding N-term</fullName>
    </submittedName>
</protein>
<dbReference type="Proteomes" id="UP000386281">
    <property type="component" value="Unassembled WGS sequence"/>
</dbReference>
<dbReference type="EMBL" id="CAACXN010000014">
    <property type="protein sequence ID" value="VEW11626.1"/>
    <property type="molecule type" value="Genomic_DNA"/>
</dbReference>
<feature type="domain" description="KfrA N-terminal DNA-binding" evidence="3">
    <location>
        <begin position="11"/>
        <end position="119"/>
    </location>
</feature>
<gene>
    <name evidence="4" type="ORF">NCTC12391_00801</name>
</gene>
<feature type="coiled-coil region" evidence="1">
    <location>
        <begin position="92"/>
        <end position="175"/>
    </location>
</feature>